<dbReference type="GO" id="GO:0003677">
    <property type="term" value="F:DNA binding"/>
    <property type="evidence" value="ECO:0007669"/>
    <property type="project" value="UniProtKB-KW"/>
</dbReference>
<feature type="domain" description="Lsr2 DNA-binding" evidence="4">
    <location>
        <begin position="80"/>
        <end position="115"/>
    </location>
</feature>
<protein>
    <submittedName>
        <fullName evidence="5">Lsr2 family protein</fullName>
    </submittedName>
</protein>
<dbReference type="InterPro" id="IPR042261">
    <property type="entry name" value="Lsr2-like_dimerization"/>
</dbReference>
<dbReference type="Pfam" id="PF23359">
    <property type="entry name" value="Lsr2_DNA-bd"/>
    <property type="match status" value="1"/>
</dbReference>
<feature type="region of interest" description="Disordered" evidence="2">
    <location>
        <begin position="53"/>
        <end position="77"/>
    </location>
</feature>
<dbReference type="Gene3D" id="3.30.60.230">
    <property type="entry name" value="Lsr2, dimerization domain"/>
    <property type="match status" value="1"/>
</dbReference>
<comment type="caution">
    <text evidence="5">The sequence shown here is derived from an EMBL/GenBank/DDBJ whole genome shotgun (WGS) entry which is preliminary data.</text>
</comment>
<dbReference type="Proteomes" id="UP000655208">
    <property type="component" value="Unassembled WGS sequence"/>
</dbReference>
<dbReference type="GO" id="GO:0016746">
    <property type="term" value="F:acyltransferase activity"/>
    <property type="evidence" value="ECO:0007669"/>
    <property type="project" value="InterPro"/>
</dbReference>
<evidence type="ECO:0000259" key="3">
    <source>
        <dbReference type="Pfam" id="PF11774"/>
    </source>
</evidence>
<reference evidence="5" key="2">
    <citation type="submission" date="2020-09" db="EMBL/GenBank/DDBJ databases">
        <authorList>
            <person name="Sun Q."/>
            <person name="Zhou Y."/>
        </authorList>
    </citation>
    <scope>NUCLEOTIDE SEQUENCE</scope>
    <source>
        <strain evidence="5">CGMCC 4.7308</strain>
    </source>
</reference>
<name>A0A917TBK4_9ACTN</name>
<sequence length="118" mass="13130">MGTREIQFDDIDQSEADVTTVEFTFEGASYSIDLGEKNVEKFRDAMATYISHARRIDRSSSQSTAGRRRRPSGTAVAPVDREQIQAMRQWAKDNGYGVSDRGRIAASIQDAYHAAHSS</sequence>
<reference evidence="5" key="1">
    <citation type="journal article" date="2014" name="Int. J. Syst. Evol. Microbiol.">
        <title>Complete genome sequence of Corynebacterium casei LMG S-19264T (=DSM 44701T), isolated from a smear-ripened cheese.</title>
        <authorList>
            <consortium name="US DOE Joint Genome Institute (JGI-PGF)"/>
            <person name="Walter F."/>
            <person name="Albersmeier A."/>
            <person name="Kalinowski J."/>
            <person name="Ruckert C."/>
        </authorList>
    </citation>
    <scope>NUCLEOTIDE SEQUENCE</scope>
    <source>
        <strain evidence="5">CGMCC 4.7308</strain>
    </source>
</reference>
<dbReference type="InterPro" id="IPR055370">
    <property type="entry name" value="Lsr2_DNA-bd"/>
</dbReference>
<proteinExistence type="predicted"/>
<gene>
    <name evidence="5" type="ORF">GCM10011594_40390</name>
</gene>
<evidence type="ECO:0000259" key="4">
    <source>
        <dbReference type="Pfam" id="PF23359"/>
    </source>
</evidence>
<evidence type="ECO:0000256" key="2">
    <source>
        <dbReference type="SAM" id="MobiDB-lite"/>
    </source>
</evidence>
<accession>A0A917TBK4</accession>
<dbReference type="Pfam" id="PF11774">
    <property type="entry name" value="Lsr2"/>
    <property type="match status" value="1"/>
</dbReference>
<dbReference type="AlphaFoldDB" id="A0A917TBK4"/>
<dbReference type="RefSeq" id="WP_188944666.1">
    <property type="nucleotide sequence ID" value="NZ_BMNA01000015.1"/>
</dbReference>
<evidence type="ECO:0000313" key="6">
    <source>
        <dbReference type="Proteomes" id="UP000655208"/>
    </source>
</evidence>
<dbReference type="Gene3D" id="4.10.320.10">
    <property type="entry name" value="E3-binding domain"/>
    <property type="match status" value="1"/>
</dbReference>
<dbReference type="InterPro" id="IPR024412">
    <property type="entry name" value="Lsr2_dim_dom"/>
</dbReference>
<feature type="domain" description="Lsr2 dimerization" evidence="3">
    <location>
        <begin position="7"/>
        <end position="56"/>
    </location>
</feature>
<evidence type="ECO:0000313" key="5">
    <source>
        <dbReference type="EMBL" id="GGM16265.1"/>
    </source>
</evidence>
<organism evidence="5 6">
    <name type="scientific">Nakamurella endophytica</name>
    <dbReference type="NCBI Taxonomy" id="1748367"/>
    <lineage>
        <taxon>Bacteria</taxon>
        <taxon>Bacillati</taxon>
        <taxon>Actinomycetota</taxon>
        <taxon>Actinomycetes</taxon>
        <taxon>Nakamurellales</taxon>
        <taxon>Nakamurellaceae</taxon>
        <taxon>Nakamurella</taxon>
    </lineage>
</organism>
<evidence type="ECO:0000256" key="1">
    <source>
        <dbReference type="ARBA" id="ARBA00023125"/>
    </source>
</evidence>
<keyword evidence="1" id="KW-0238">DNA-binding</keyword>
<dbReference type="InterPro" id="IPR036625">
    <property type="entry name" value="E3-bd_dom_sf"/>
</dbReference>
<keyword evidence="6" id="KW-1185">Reference proteome</keyword>
<dbReference type="EMBL" id="BMNA01000015">
    <property type="protein sequence ID" value="GGM16265.1"/>
    <property type="molecule type" value="Genomic_DNA"/>
</dbReference>